<dbReference type="GO" id="GO:0030619">
    <property type="term" value="F:U1 snRNA binding"/>
    <property type="evidence" value="ECO:0007669"/>
    <property type="project" value="TreeGrafter"/>
</dbReference>
<gene>
    <name evidence="3" type="ORF">HINF_LOCUS60780</name>
    <name evidence="2" type="ORF">HINF_LOCUS7524</name>
</gene>
<dbReference type="InterPro" id="IPR019580">
    <property type="entry name" value="Prp8_U6-snRNA-bd"/>
</dbReference>
<evidence type="ECO:0000259" key="1">
    <source>
        <dbReference type="Pfam" id="PF10596"/>
    </source>
</evidence>
<dbReference type="AlphaFoldDB" id="A0AA86NHG3"/>
<organism evidence="2">
    <name type="scientific">Hexamita inflata</name>
    <dbReference type="NCBI Taxonomy" id="28002"/>
    <lineage>
        <taxon>Eukaryota</taxon>
        <taxon>Metamonada</taxon>
        <taxon>Diplomonadida</taxon>
        <taxon>Hexamitidae</taxon>
        <taxon>Hexamitinae</taxon>
        <taxon>Hexamita</taxon>
    </lineage>
</organism>
<reference evidence="3 4" key="2">
    <citation type="submission" date="2024-07" db="EMBL/GenBank/DDBJ databases">
        <authorList>
            <person name="Akdeniz Z."/>
        </authorList>
    </citation>
    <scope>NUCLEOTIDE SEQUENCE [LARGE SCALE GENOMIC DNA]</scope>
</reference>
<name>A0AA86NHG3_9EUKA</name>
<dbReference type="GO" id="GO:0097157">
    <property type="term" value="F:pre-mRNA intronic binding"/>
    <property type="evidence" value="ECO:0007669"/>
    <property type="project" value="TreeGrafter"/>
</dbReference>
<dbReference type="GO" id="GO:0000244">
    <property type="term" value="P:spliceosomal tri-snRNP complex assembly"/>
    <property type="evidence" value="ECO:0007669"/>
    <property type="project" value="TreeGrafter"/>
</dbReference>
<accession>A0AA86NHG3</accession>
<dbReference type="PANTHER" id="PTHR11140:SF0">
    <property type="entry name" value="PRE-MRNA-PROCESSING-SPLICING FACTOR 8"/>
    <property type="match status" value="1"/>
</dbReference>
<dbReference type="GO" id="GO:0071013">
    <property type="term" value="C:catalytic step 2 spliceosome"/>
    <property type="evidence" value="ECO:0007669"/>
    <property type="project" value="TreeGrafter"/>
</dbReference>
<dbReference type="GO" id="GO:0017070">
    <property type="term" value="F:U6 snRNA binding"/>
    <property type="evidence" value="ECO:0007669"/>
    <property type="project" value="InterPro"/>
</dbReference>
<dbReference type="GO" id="GO:0030623">
    <property type="term" value="F:U5 snRNA binding"/>
    <property type="evidence" value="ECO:0007669"/>
    <property type="project" value="TreeGrafter"/>
</dbReference>
<dbReference type="GO" id="GO:0030620">
    <property type="term" value="F:U2 snRNA binding"/>
    <property type="evidence" value="ECO:0007669"/>
    <property type="project" value="TreeGrafter"/>
</dbReference>
<sequence length="718" mass="84063">MSFTKLQQYHQQVLISYSSDSANVLRFTMYNALQQQFQEKPTEDFISQFSTQINIFETTTLFKQSKITKAQSQGLNQIPNKRFISFWSPLINRSEIHLGKTETISGTNIEVKGRLNTLKQFYINLFQGKLWNKLHRGLVCDLKMLLNKLTEYPKLEVDILENHQDKAIGNYSHKSNSPCISDLHLKGYNECNETQLSVIQIMENNFSTSESSIPSYIDVKLIWPNVDQFPLESIKLFCMHDYRSLYVTAPFPVRVYVDLVYSRQFIVGPTQDFSLVLQRSLVQWVNQCRPMHQFKSKLSNLLQIFTLEQKTKIINEQNFNLVLKNKSMFFYLKEQISNQQFTKILYSYDIQSAVLQKNTFSLQRSQTHKSSQFQIQIEEQINQILKEAKPKLVFTSNKHLQLQIQKLVQLENLSQHVYLSELDLSFEALSNASFDKVHLDPFSNESVFRFLLVLKTIELFGLQQTQKIICKSNQQSNIYQMFQIRANGKRTQDEIDNELKELVVQNYCDKFGIEKHLLNQQQVLNIILGATIDPDEFIMNKTMQFTVKKEDNIKVASDSKFNFYGIQQKLTRRINNLKTDIILKQYDESKIFDFEVENEMNENEIQVSGGKNHKIKPIIIPSNIKYLQNIAKAGTVVYLFGIELEDCYEIWKASKTLENDIEQLQYVAKLQFSENIEQQPQDANNITIYSDFLLQQFYSDIELLISPKLACTIEEWWE</sequence>
<proteinExistence type="predicted"/>
<dbReference type="GO" id="GO:0005682">
    <property type="term" value="C:U5 snRNP"/>
    <property type="evidence" value="ECO:0007669"/>
    <property type="project" value="TreeGrafter"/>
</dbReference>
<dbReference type="EMBL" id="CAXDID020000358">
    <property type="protein sequence ID" value="CAL6081988.1"/>
    <property type="molecule type" value="Genomic_DNA"/>
</dbReference>
<dbReference type="Pfam" id="PF10596">
    <property type="entry name" value="U6-snRNA_bdg"/>
    <property type="match status" value="1"/>
</dbReference>
<evidence type="ECO:0000313" key="2">
    <source>
        <dbReference type="EMBL" id="CAI9919879.1"/>
    </source>
</evidence>
<dbReference type="EMBL" id="CATOUU010000187">
    <property type="protein sequence ID" value="CAI9919879.1"/>
    <property type="molecule type" value="Genomic_DNA"/>
</dbReference>
<dbReference type="InterPro" id="IPR027652">
    <property type="entry name" value="PRP8"/>
</dbReference>
<keyword evidence="4" id="KW-1185">Reference proteome</keyword>
<dbReference type="Proteomes" id="UP001642409">
    <property type="component" value="Unassembled WGS sequence"/>
</dbReference>
<protein>
    <submittedName>
        <fullName evidence="2 3">Pre-mRNA-processing-splicing factor</fullName>
    </submittedName>
</protein>
<comment type="caution">
    <text evidence="2">The sequence shown here is derived from an EMBL/GenBank/DDBJ whole genome shotgun (WGS) entry which is preliminary data.</text>
</comment>
<evidence type="ECO:0000313" key="4">
    <source>
        <dbReference type="Proteomes" id="UP001642409"/>
    </source>
</evidence>
<feature type="domain" description="Pre-mRNA-processing-splicing factor 8 U6-snRNA-binding" evidence="1">
    <location>
        <begin position="4"/>
        <end position="146"/>
    </location>
</feature>
<dbReference type="PANTHER" id="PTHR11140">
    <property type="entry name" value="PRE-MRNA SPLICING FACTOR PRP8"/>
    <property type="match status" value="1"/>
</dbReference>
<evidence type="ECO:0000313" key="3">
    <source>
        <dbReference type="EMBL" id="CAL6081988.1"/>
    </source>
</evidence>
<reference evidence="2" key="1">
    <citation type="submission" date="2023-06" db="EMBL/GenBank/DDBJ databases">
        <authorList>
            <person name="Kurt Z."/>
        </authorList>
    </citation>
    <scope>NUCLEOTIDE SEQUENCE</scope>
</reference>